<name>A0A289GEJ2_VIBAN</name>
<dbReference type="EMBL" id="CP034673">
    <property type="protein sequence ID" value="AZS26660.1"/>
    <property type="molecule type" value="Genomic_DNA"/>
</dbReference>
<evidence type="ECO:0000313" key="1">
    <source>
        <dbReference type="EMBL" id="AZS26660.1"/>
    </source>
</evidence>
<proteinExistence type="predicted"/>
<dbReference type="RefSeq" id="WP_019283052.1">
    <property type="nucleotide sequence ID" value="NZ_CP023055.1"/>
</dbReference>
<organism evidence="1 2">
    <name type="scientific">Vibrio anguillarum</name>
    <name type="common">Listonella anguillarum</name>
    <dbReference type="NCBI Taxonomy" id="55601"/>
    <lineage>
        <taxon>Bacteria</taxon>
        <taxon>Pseudomonadati</taxon>
        <taxon>Pseudomonadota</taxon>
        <taxon>Gammaproteobacteria</taxon>
        <taxon>Vibrionales</taxon>
        <taxon>Vibrionaceae</taxon>
        <taxon>Vibrio</taxon>
    </lineage>
</organism>
<dbReference type="AlphaFoldDB" id="A0A289GEJ2"/>
<accession>A0A289GEJ2</accession>
<sequence>MTILLLVIFGLIVGKYYISHSSLTLVPAQKAPNNNEDTDFKAATVADERQLMKLPREDASSAGDARSALNSEPITEERMLAAQTVDEVWHDINPSPALQAIRPKSDAVTEIKAIEIENIEQFRVLATGDAVTVTMPDNQPVNIQVTSSEIQNEGVRTWSGQFELDGEVYPATFTFGKTAILGFIGHPSGQVKLEGNGSEAWVYRVPPNHGYDETSTSH</sequence>
<gene>
    <name evidence="1" type="ORF">DYL72_16825</name>
</gene>
<protein>
    <submittedName>
        <fullName evidence="1">Uncharacterized protein</fullName>
    </submittedName>
</protein>
<dbReference type="Proteomes" id="UP000256923">
    <property type="component" value="Chromosome 2"/>
</dbReference>
<reference evidence="1 2" key="1">
    <citation type="submission" date="2018-12" db="EMBL/GenBank/DDBJ databases">
        <title>Characterization and Draft Genome of Vibrio anguillarum J360 Marine Pathogen Isolated from an Outbreak in Lumpfish (Cyclopterus lumpus).</title>
        <authorList>
            <person name="Vasquez J.I."/>
            <person name="Cao T."/>
            <person name="Chakraborty S."/>
            <person name="Gnanagobal H."/>
            <person name="Wescot J."/>
            <person name="Boyce D."/>
            <person name="Santander J."/>
        </authorList>
    </citation>
    <scope>NUCLEOTIDE SEQUENCE [LARGE SCALE GENOMIC DNA]</scope>
    <source>
        <strain evidence="1 2">J360</strain>
    </source>
</reference>
<evidence type="ECO:0000313" key="2">
    <source>
        <dbReference type="Proteomes" id="UP000256923"/>
    </source>
</evidence>